<dbReference type="GO" id="GO:0009052">
    <property type="term" value="P:pentose-phosphate shunt, non-oxidative branch"/>
    <property type="evidence" value="ECO:0007669"/>
    <property type="project" value="TreeGrafter"/>
</dbReference>
<comment type="similarity">
    <text evidence="1">Belongs to the LacAB/RpiB family.</text>
</comment>
<evidence type="ECO:0000313" key="2">
    <source>
        <dbReference type="EMBL" id="SUQ13844.1"/>
    </source>
</evidence>
<accession>A0A315ZXQ4</accession>
<organism evidence="2 3">
    <name type="scientific">Faecalicatena contorta</name>
    <dbReference type="NCBI Taxonomy" id="39482"/>
    <lineage>
        <taxon>Bacteria</taxon>
        <taxon>Bacillati</taxon>
        <taxon>Bacillota</taxon>
        <taxon>Clostridia</taxon>
        <taxon>Lachnospirales</taxon>
        <taxon>Lachnospiraceae</taxon>
        <taxon>Faecalicatena</taxon>
    </lineage>
</organism>
<dbReference type="PANTHER" id="PTHR30345">
    <property type="entry name" value="RIBOSE-5-PHOSPHATE ISOMERASE B"/>
    <property type="match status" value="1"/>
</dbReference>
<dbReference type="Gene3D" id="3.40.1400.10">
    <property type="entry name" value="Sugar-phosphate isomerase, RpiB/LacA/LacB"/>
    <property type="match status" value="1"/>
</dbReference>
<dbReference type="Pfam" id="PF02502">
    <property type="entry name" value="LacAB_rpiB"/>
    <property type="match status" value="1"/>
</dbReference>
<dbReference type="Proteomes" id="UP000254051">
    <property type="component" value="Unassembled WGS sequence"/>
</dbReference>
<dbReference type="EMBL" id="UHJJ01000004">
    <property type="protein sequence ID" value="SUQ13844.1"/>
    <property type="molecule type" value="Genomic_DNA"/>
</dbReference>
<keyword evidence="3" id="KW-1185">Reference proteome</keyword>
<dbReference type="PANTHER" id="PTHR30345:SF0">
    <property type="entry name" value="DNA DAMAGE-REPAIR_TOLERATION PROTEIN DRT102"/>
    <property type="match status" value="1"/>
</dbReference>
<dbReference type="GO" id="GO:0004751">
    <property type="term" value="F:ribose-5-phosphate isomerase activity"/>
    <property type="evidence" value="ECO:0007669"/>
    <property type="project" value="TreeGrafter"/>
</dbReference>
<reference evidence="3" key="1">
    <citation type="submission" date="2017-07" db="EMBL/GenBank/DDBJ databases">
        <authorList>
            <person name="Varghese N."/>
            <person name="Submissions S."/>
        </authorList>
    </citation>
    <scope>NUCLEOTIDE SEQUENCE [LARGE SCALE GENOMIC DNA]</scope>
    <source>
        <strain evidence="3">NLAE-zl-C134</strain>
    </source>
</reference>
<dbReference type="InterPro" id="IPR036569">
    <property type="entry name" value="RpiB_LacA_LacB_sf"/>
</dbReference>
<dbReference type="NCBIfam" id="TIGR00689">
    <property type="entry name" value="rpiB_lacA_lacB"/>
    <property type="match status" value="1"/>
</dbReference>
<dbReference type="PIRSF" id="PIRSF005384">
    <property type="entry name" value="RpiB_LacA_B"/>
    <property type="match status" value="1"/>
</dbReference>
<dbReference type="OrthoDB" id="1778624at2"/>
<keyword evidence="2" id="KW-0413">Isomerase</keyword>
<gene>
    <name evidence="2" type="ORF">SAMN05216529_104155</name>
</gene>
<protein>
    <submittedName>
        <fullName evidence="2">Ribose 5-phosphate isomerase B</fullName>
    </submittedName>
</protein>
<dbReference type="InterPro" id="IPR003500">
    <property type="entry name" value="RpiB_LacA_LacB"/>
</dbReference>
<dbReference type="SUPFAM" id="SSF89623">
    <property type="entry name" value="Ribose/Galactose isomerase RpiB/AlsB"/>
    <property type="match status" value="1"/>
</dbReference>
<name>A0A315ZXQ4_9FIRM</name>
<sequence>MKIIMGADPAGFDLKNAIKENLLKKGYEITDIDPDSPVLFQEVAANVARGVQSKEYERGIAICGTGMGVSIICNKHRGVYAALCESLYQARRAKTVNNTNVLCMGGFIIGNEMGIEMANAWLEAEHMSGLTTEMAKIVEKEYDELVEFEKSVYSSEGEERL</sequence>
<evidence type="ECO:0000256" key="1">
    <source>
        <dbReference type="ARBA" id="ARBA00008754"/>
    </source>
</evidence>
<proteinExistence type="inferred from homology"/>
<dbReference type="AlphaFoldDB" id="A0A315ZXQ4"/>
<dbReference type="GO" id="GO:0019316">
    <property type="term" value="P:D-allose catabolic process"/>
    <property type="evidence" value="ECO:0007669"/>
    <property type="project" value="TreeGrafter"/>
</dbReference>
<evidence type="ECO:0000313" key="3">
    <source>
        <dbReference type="Proteomes" id="UP000254051"/>
    </source>
</evidence>